<dbReference type="PANTHER" id="PTHR24220">
    <property type="entry name" value="IMPORT ATP-BINDING PROTEIN"/>
    <property type="match status" value="1"/>
</dbReference>
<comment type="similarity">
    <text evidence="3 12">Belongs to the ABC transporter superfamily.</text>
</comment>
<keyword evidence="6 12" id="KW-1003">Cell membrane</keyword>
<comment type="subunit">
    <text evidence="12">Homodimer. Forms a membrane-associated complex with FtsX.</text>
</comment>
<dbReference type="STRING" id="156889.Mmc1_3606"/>
<reference evidence="14 15" key="2">
    <citation type="journal article" date="2012" name="Int. J. Syst. Evol. Microbiol.">
        <title>Magnetococcus marinus gen. nov., sp. nov., a marine, magnetotactic bacterium that represents a novel lineage (Magnetococcaceae fam. nov.; Magnetococcales ord. nov.) at the base of the Alphaproteobacteria.</title>
        <authorList>
            <person name="Bazylinski D.A."/>
            <person name="Williams T.J."/>
            <person name="Lefevre C.T."/>
            <person name="Berg R.J."/>
            <person name="Zhang C.L."/>
            <person name="Bowser S.S."/>
            <person name="Dean A.J."/>
            <person name="Beveridge T.J."/>
        </authorList>
    </citation>
    <scope>NUCLEOTIDE SEQUENCE [LARGE SCALE GENOMIC DNA]</scope>
    <source>
        <strain evidence="15">ATCC BAA-1437 / JCM 17883 / MC-1</strain>
    </source>
</reference>
<dbReference type="CDD" id="cd03255">
    <property type="entry name" value="ABC_MJ0796_LolCDE_FtsE"/>
    <property type="match status" value="1"/>
</dbReference>
<evidence type="ECO:0000256" key="8">
    <source>
        <dbReference type="ARBA" id="ARBA00022741"/>
    </source>
</evidence>
<dbReference type="Pfam" id="PF00005">
    <property type="entry name" value="ABC_tran"/>
    <property type="match status" value="1"/>
</dbReference>
<dbReference type="PROSITE" id="PS50893">
    <property type="entry name" value="ABC_TRANSPORTER_2"/>
    <property type="match status" value="1"/>
</dbReference>
<keyword evidence="5" id="KW-0813">Transport</keyword>
<protein>
    <recommendedName>
        <fullName evidence="4 12">Cell division ATP-binding protein FtsE</fullName>
    </recommendedName>
</protein>
<gene>
    <name evidence="12" type="primary">ftsE</name>
    <name evidence="14" type="ordered locus">Mmc1_3606</name>
</gene>
<dbReference type="HOGENOM" id="CLU_000604_1_22_5"/>
<dbReference type="GO" id="GO:0051301">
    <property type="term" value="P:cell division"/>
    <property type="evidence" value="ECO:0007669"/>
    <property type="project" value="UniProtKB-UniRule"/>
</dbReference>
<dbReference type="KEGG" id="mgm:Mmc1_3606"/>
<evidence type="ECO:0000256" key="5">
    <source>
        <dbReference type="ARBA" id="ARBA00022448"/>
    </source>
</evidence>
<dbReference type="InterPro" id="IPR003439">
    <property type="entry name" value="ABC_transporter-like_ATP-bd"/>
</dbReference>
<dbReference type="GO" id="GO:0016887">
    <property type="term" value="F:ATP hydrolysis activity"/>
    <property type="evidence" value="ECO:0007669"/>
    <property type="project" value="InterPro"/>
</dbReference>
<evidence type="ECO:0000256" key="7">
    <source>
        <dbReference type="ARBA" id="ARBA00022618"/>
    </source>
</evidence>
<dbReference type="InterPro" id="IPR015854">
    <property type="entry name" value="ABC_transpr_LolD-like"/>
</dbReference>
<keyword evidence="9 12" id="KW-0067">ATP-binding</keyword>
<dbReference type="PANTHER" id="PTHR24220:SF470">
    <property type="entry name" value="CELL DIVISION ATP-BINDING PROTEIN FTSE"/>
    <property type="match status" value="1"/>
</dbReference>
<accession>A0LDP8</accession>
<dbReference type="PROSITE" id="PS00211">
    <property type="entry name" value="ABC_TRANSPORTER_1"/>
    <property type="match status" value="1"/>
</dbReference>
<evidence type="ECO:0000256" key="3">
    <source>
        <dbReference type="ARBA" id="ARBA00005417"/>
    </source>
</evidence>
<evidence type="ECO:0000256" key="2">
    <source>
        <dbReference type="ARBA" id="ARBA00004202"/>
    </source>
</evidence>
<organism evidence="14 15">
    <name type="scientific">Magnetococcus marinus (strain ATCC BAA-1437 / JCM 17883 / MC-1)</name>
    <dbReference type="NCBI Taxonomy" id="156889"/>
    <lineage>
        <taxon>Bacteria</taxon>
        <taxon>Pseudomonadati</taxon>
        <taxon>Pseudomonadota</taxon>
        <taxon>Magnetococcia</taxon>
        <taxon>Magnetococcales</taxon>
        <taxon>Magnetococcaceae</taxon>
        <taxon>Magnetococcus</taxon>
    </lineage>
</organism>
<dbReference type="InterPro" id="IPR017871">
    <property type="entry name" value="ABC_transporter-like_CS"/>
</dbReference>
<evidence type="ECO:0000256" key="10">
    <source>
        <dbReference type="ARBA" id="ARBA00023136"/>
    </source>
</evidence>
<dbReference type="InterPro" id="IPR003593">
    <property type="entry name" value="AAA+_ATPase"/>
</dbReference>
<keyword evidence="8 12" id="KW-0547">Nucleotide-binding</keyword>
<keyword evidence="11 12" id="KW-0131">Cell cycle</keyword>
<evidence type="ECO:0000256" key="4">
    <source>
        <dbReference type="ARBA" id="ARBA00020019"/>
    </source>
</evidence>
<reference evidence="15" key="1">
    <citation type="journal article" date="2009" name="Appl. Environ. Microbiol.">
        <title>Complete genome sequence of the chemolithoautotrophic marine magnetotactic coccus strain MC-1.</title>
        <authorList>
            <person name="Schubbe S."/>
            <person name="Williams T.J."/>
            <person name="Xie G."/>
            <person name="Kiss H.E."/>
            <person name="Brettin T.S."/>
            <person name="Martinez D."/>
            <person name="Ross C.A."/>
            <person name="Schuler D."/>
            <person name="Cox B.L."/>
            <person name="Nealson K.H."/>
            <person name="Bazylinski D.A."/>
        </authorList>
    </citation>
    <scope>NUCLEOTIDE SEQUENCE [LARGE SCALE GENOMIC DNA]</scope>
    <source>
        <strain evidence="15">ATCC BAA-1437 / JCM 17883 / MC-1</strain>
    </source>
</reference>
<feature type="domain" description="ABC transporter" evidence="13">
    <location>
        <begin position="6"/>
        <end position="227"/>
    </location>
</feature>
<dbReference type="SMART" id="SM00382">
    <property type="entry name" value="AAA"/>
    <property type="match status" value="1"/>
</dbReference>
<dbReference type="EMBL" id="CP000471">
    <property type="protein sequence ID" value="ABK46091.1"/>
    <property type="molecule type" value="Genomic_DNA"/>
</dbReference>
<keyword evidence="10 12" id="KW-0472">Membrane</keyword>
<evidence type="ECO:0000256" key="9">
    <source>
        <dbReference type="ARBA" id="ARBA00022840"/>
    </source>
</evidence>
<dbReference type="GO" id="GO:0005524">
    <property type="term" value="F:ATP binding"/>
    <property type="evidence" value="ECO:0007669"/>
    <property type="project" value="UniProtKB-UniRule"/>
</dbReference>
<dbReference type="GO" id="GO:0022857">
    <property type="term" value="F:transmembrane transporter activity"/>
    <property type="evidence" value="ECO:0007669"/>
    <property type="project" value="TreeGrafter"/>
</dbReference>
<dbReference type="eggNOG" id="COG2884">
    <property type="taxonomic scope" value="Bacteria"/>
</dbReference>
<evidence type="ECO:0000259" key="13">
    <source>
        <dbReference type="PROSITE" id="PS50893"/>
    </source>
</evidence>
<dbReference type="Gene3D" id="3.40.50.300">
    <property type="entry name" value="P-loop containing nucleotide triphosphate hydrolases"/>
    <property type="match status" value="1"/>
</dbReference>
<name>A0LDP8_MAGMM</name>
<evidence type="ECO:0000313" key="15">
    <source>
        <dbReference type="Proteomes" id="UP000002586"/>
    </source>
</evidence>
<dbReference type="InterPro" id="IPR027417">
    <property type="entry name" value="P-loop_NTPase"/>
</dbReference>
<sequence>MDGTMVRFHNVSLRYATGFEALHNISFHIKPGQFIFLTGHSGAGKTSILKLIYQAETPSEGAILLNNRNIEHLPHKQLPALRRGIGVIFQDYKLLYDRTVYENVALAMEVAGQPTDKIEIQVERTLEYVGLKERMFHNPIALSGGEQQRVAIARAIVNRPPLVIADEPTGNLDKAMGQRIMGLFQSLHQQGTTIIVVTHDVEMAQQMGHPIIIMEDGQILTTLEGRP</sequence>
<dbReference type="NCBIfam" id="TIGR02673">
    <property type="entry name" value="FtsE"/>
    <property type="match status" value="1"/>
</dbReference>
<comment type="function">
    <text evidence="1">Part of the ABC transporter FtsEX involved in cellular division. Important for assembly or stability of the septal ring.</text>
</comment>
<comment type="subcellular location">
    <subcellularLocation>
        <location evidence="12">Cell inner membrane</location>
        <topology evidence="12">Peripheral membrane protein</topology>
        <orientation evidence="12">Cytoplasmic side</orientation>
    </subcellularLocation>
    <subcellularLocation>
        <location evidence="2">Cell membrane</location>
        <topology evidence="2">Peripheral membrane protein</topology>
    </subcellularLocation>
</comment>
<dbReference type="FunFam" id="3.40.50.300:FF:000056">
    <property type="entry name" value="Cell division ATP-binding protein FtsE"/>
    <property type="match status" value="1"/>
</dbReference>
<keyword evidence="15" id="KW-1185">Reference proteome</keyword>
<evidence type="ECO:0000256" key="12">
    <source>
        <dbReference type="RuleBase" id="RU365094"/>
    </source>
</evidence>
<dbReference type="Proteomes" id="UP000002586">
    <property type="component" value="Chromosome"/>
</dbReference>
<dbReference type="InterPro" id="IPR005286">
    <property type="entry name" value="Cell_div_FtsE"/>
</dbReference>
<evidence type="ECO:0000313" key="14">
    <source>
        <dbReference type="EMBL" id="ABK46091.1"/>
    </source>
</evidence>
<keyword evidence="7 12" id="KW-0132">Cell division</keyword>
<dbReference type="GO" id="GO:0005886">
    <property type="term" value="C:plasma membrane"/>
    <property type="evidence" value="ECO:0007669"/>
    <property type="project" value="UniProtKB-SubCell"/>
</dbReference>
<proteinExistence type="inferred from homology"/>
<evidence type="ECO:0000256" key="6">
    <source>
        <dbReference type="ARBA" id="ARBA00022475"/>
    </source>
</evidence>
<dbReference type="SUPFAM" id="SSF52540">
    <property type="entry name" value="P-loop containing nucleoside triphosphate hydrolases"/>
    <property type="match status" value="1"/>
</dbReference>
<evidence type="ECO:0000256" key="1">
    <source>
        <dbReference type="ARBA" id="ARBA00002579"/>
    </source>
</evidence>
<dbReference type="InterPro" id="IPR017911">
    <property type="entry name" value="MacB-like_ATP-bd"/>
</dbReference>
<dbReference type="AlphaFoldDB" id="A0LDP8"/>
<evidence type="ECO:0000256" key="11">
    <source>
        <dbReference type="ARBA" id="ARBA00023306"/>
    </source>
</evidence>